<feature type="region of interest" description="Disordered" evidence="5">
    <location>
        <begin position="907"/>
        <end position="1023"/>
    </location>
</feature>
<feature type="compositionally biased region" description="Polar residues" evidence="5">
    <location>
        <begin position="997"/>
        <end position="1006"/>
    </location>
</feature>
<feature type="compositionally biased region" description="Polar residues" evidence="5">
    <location>
        <begin position="489"/>
        <end position="505"/>
    </location>
</feature>
<dbReference type="PANTHER" id="PTHR46458">
    <property type="entry name" value="BLR2807 PROTEIN"/>
    <property type="match status" value="1"/>
</dbReference>
<keyword evidence="2" id="KW-0479">Metal-binding</keyword>
<gene>
    <name evidence="7" type="ORF">niasHS_004025</name>
</gene>
<dbReference type="GO" id="GO:0046872">
    <property type="term" value="F:metal ion binding"/>
    <property type="evidence" value="ECO:0007669"/>
    <property type="project" value="UniProtKB-KW"/>
</dbReference>
<proteinExistence type="predicted"/>
<feature type="coiled-coil region" evidence="4">
    <location>
        <begin position="526"/>
        <end position="553"/>
    </location>
</feature>
<name>A0ABD2JV01_HETSC</name>
<dbReference type="SUPFAM" id="SSF46458">
    <property type="entry name" value="Globin-like"/>
    <property type="match status" value="1"/>
</dbReference>
<feature type="region of interest" description="Disordered" evidence="5">
    <location>
        <begin position="20"/>
        <end position="45"/>
    </location>
</feature>
<feature type="compositionally biased region" description="Polar residues" evidence="5">
    <location>
        <begin position="191"/>
        <end position="207"/>
    </location>
</feature>
<feature type="compositionally biased region" description="Basic and acidic residues" evidence="5">
    <location>
        <begin position="325"/>
        <end position="335"/>
    </location>
</feature>
<feature type="compositionally biased region" description="Basic residues" evidence="5">
    <location>
        <begin position="929"/>
        <end position="941"/>
    </location>
</feature>
<feature type="compositionally biased region" description="Low complexity" evidence="5">
    <location>
        <begin position="112"/>
        <end position="122"/>
    </location>
</feature>
<evidence type="ECO:0000256" key="4">
    <source>
        <dbReference type="SAM" id="Coils"/>
    </source>
</evidence>
<feature type="region of interest" description="Disordered" evidence="5">
    <location>
        <begin position="325"/>
        <end position="349"/>
    </location>
</feature>
<dbReference type="InterPro" id="IPR009050">
    <property type="entry name" value="Globin-like_sf"/>
</dbReference>
<dbReference type="CDD" id="cd01040">
    <property type="entry name" value="Mb-like"/>
    <property type="match status" value="1"/>
</dbReference>
<feature type="compositionally biased region" description="Polar residues" evidence="5">
    <location>
        <begin position="1014"/>
        <end position="1023"/>
    </location>
</feature>
<feature type="region of interest" description="Disordered" evidence="5">
    <location>
        <begin position="255"/>
        <end position="282"/>
    </location>
</feature>
<dbReference type="InterPro" id="IPR044399">
    <property type="entry name" value="Mb-like_M"/>
</dbReference>
<feature type="domain" description="Globin" evidence="6">
    <location>
        <begin position="636"/>
        <end position="788"/>
    </location>
</feature>
<dbReference type="InterPro" id="IPR050532">
    <property type="entry name" value="Globin-like_OT"/>
</dbReference>
<dbReference type="Proteomes" id="UP001620645">
    <property type="component" value="Unassembled WGS sequence"/>
</dbReference>
<feature type="region of interest" description="Disordered" evidence="5">
    <location>
        <begin position="526"/>
        <end position="553"/>
    </location>
</feature>
<dbReference type="AlphaFoldDB" id="A0ABD2JV01"/>
<evidence type="ECO:0000259" key="6">
    <source>
        <dbReference type="PROSITE" id="PS01033"/>
    </source>
</evidence>
<evidence type="ECO:0000313" key="7">
    <source>
        <dbReference type="EMBL" id="KAL3094269.1"/>
    </source>
</evidence>
<reference evidence="7 8" key="1">
    <citation type="submission" date="2024-10" db="EMBL/GenBank/DDBJ databases">
        <authorList>
            <person name="Kim D."/>
        </authorList>
    </citation>
    <scope>NUCLEOTIDE SEQUENCE [LARGE SCALE GENOMIC DNA]</scope>
    <source>
        <strain evidence="7">Taebaek</strain>
    </source>
</reference>
<protein>
    <recommendedName>
        <fullName evidence="6">Globin domain-containing protein</fullName>
    </recommendedName>
</protein>
<organism evidence="7 8">
    <name type="scientific">Heterodera schachtii</name>
    <name type="common">Sugarbeet cyst nematode worm</name>
    <name type="synonym">Tylenchus schachtii</name>
    <dbReference type="NCBI Taxonomy" id="97005"/>
    <lineage>
        <taxon>Eukaryota</taxon>
        <taxon>Metazoa</taxon>
        <taxon>Ecdysozoa</taxon>
        <taxon>Nematoda</taxon>
        <taxon>Chromadorea</taxon>
        <taxon>Rhabditida</taxon>
        <taxon>Tylenchina</taxon>
        <taxon>Tylenchomorpha</taxon>
        <taxon>Tylenchoidea</taxon>
        <taxon>Heteroderidae</taxon>
        <taxon>Heteroderinae</taxon>
        <taxon>Heterodera</taxon>
    </lineage>
</organism>
<evidence type="ECO:0000313" key="8">
    <source>
        <dbReference type="Proteomes" id="UP001620645"/>
    </source>
</evidence>
<feature type="region of interest" description="Disordered" evidence="5">
    <location>
        <begin position="86"/>
        <end position="209"/>
    </location>
</feature>
<dbReference type="PROSITE" id="PS01033">
    <property type="entry name" value="GLOBIN"/>
    <property type="match status" value="1"/>
</dbReference>
<accession>A0ABD2JV01</accession>
<keyword evidence="3" id="KW-0408">Iron</keyword>
<evidence type="ECO:0000256" key="1">
    <source>
        <dbReference type="ARBA" id="ARBA00022617"/>
    </source>
</evidence>
<dbReference type="InterPro" id="IPR000971">
    <property type="entry name" value="Globin"/>
</dbReference>
<keyword evidence="8" id="KW-1185">Reference proteome</keyword>
<evidence type="ECO:0000256" key="2">
    <source>
        <dbReference type="ARBA" id="ARBA00022723"/>
    </source>
</evidence>
<comment type="caution">
    <text evidence="7">The sequence shown here is derived from an EMBL/GenBank/DDBJ whole genome shotgun (WGS) entry which is preliminary data.</text>
</comment>
<feature type="region of interest" description="Disordered" evidence="5">
    <location>
        <begin position="440"/>
        <end position="505"/>
    </location>
</feature>
<dbReference type="PANTHER" id="PTHR46458:SF7">
    <property type="entry name" value="GLOBIN DOMAIN-CONTAINING PROTEIN"/>
    <property type="match status" value="1"/>
</dbReference>
<feature type="compositionally biased region" description="Low complexity" evidence="5">
    <location>
        <begin position="261"/>
        <end position="282"/>
    </location>
</feature>
<evidence type="ECO:0000256" key="3">
    <source>
        <dbReference type="ARBA" id="ARBA00023004"/>
    </source>
</evidence>
<sequence>MHKIWHWFRGDNDPKFWQGAAPSGDKRRWRSERAVGGRTSAGARRQGATIAQNFDAVQAASVSSPTVLTPQQTKSVKTVQDRLVLINGHDKRPSKSSMGSAATAAAEDEEAQATTSAAATAKSARKQQQKAKPPIPSTSSANQKVSSRHKSRGTATKAAAPAAVTTDDLPDKVSNRNTSNGAEFWAEKKANSANEMSSNSKKQQQRPGTLLQRIRQRFTKSGDRRSAMAELDSAVPSAEHRLSVTMTVEVGTCQNGANGTQQHQQQKLQPQQQLGGAAPMAQQRREDYRLGGEWTRSGDALGDDDASQGRCSSFDYFSATASPIERQRATERRESGMTAEQTSPCHSGNKAADMEEELRFATAAEARAYLRRERGAEKGEEADEEQEGCDADDEITTATTSALCDSLLLQQRPHSAMASMPGQRESVYFTATVMVQSATTPDIARRKPPLQAQKDQQQLRGSGYRGLTRQKSRSQTELAENAGECGTSAVGTAGSSHGSVPGSTTFSRRNLRFIIPQVSICDAEGVPKAANKNRNKNNNNDREEEEEEDGNEKLGSELFNDEDIVNNNNNNSQKNTANLGVTEAEDDGMLTEQDKQLRKVLSDMDRKQLTLAQRRQSNMDVVHQASGRRTSTTLIPLTSAQIHLIRSLWRQVYLSKGPTVIGSQISHRLFFKEPEMREMFRRCALPQQFANHDSFSKAHCKQISELIDQVVESLDDLEQVGPLLEQVGRCHAHISGGQLSSKLWNSVAETFIDCTLEWGDRRARSETVRKAWALIIAYMVERIKHGHLEERRQISAIRSTIASLERVALASTTVQQPYYEVQQPTTSSSTQLPVPVSSFCHPIRRVSAFATTGNFSDSAAAAARAEQHGRAAAGGAAVTTVGTMPNYPVEVASSEACSLATYANASPYANRRRHAQPPPPKASAEKGEKKHHHHHHHHRRSSSSSSQQSPMIGSVGTVRRTDGGALAQRTKRTDAARKSTSNAALPLSLGSLRKKMSVSNASSMRKQNAKESADGSQRQWTDI</sequence>
<dbReference type="EMBL" id="JBICCN010000095">
    <property type="protein sequence ID" value="KAL3094269.1"/>
    <property type="molecule type" value="Genomic_DNA"/>
</dbReference>
<dbReference type="Pfam" id="PF00042">
    <property type="entry name" value="Globin"/>
    <property type="match status" value="1"/>
</dbReference>
<feature type="compositionally biased region" description="Low complexity" evidence="5">
    <location>
        <begin position="154"/>
        <end position="166"/>
    </location>
</feature>
<keyword evidence="1" id="KW-0349">Heme</keyword>
<dbReference type="InterPro" id="IPR012292">
    <property type="entry name" value="Globin/Proto"/>
</dbReference>
<dbReference type="Gene3D" id="1.10.490.10">
    <property type="entry name" value="Globins"/>
    <property type="match status" value="1"/>
</dbReference>
<evidence type="ECO:0000256" key="5">
    <source>
        <dbReference type="SAM" id="MobiDB-lite"/>
    </source>
</evidence>
<keyword evidence="4" id="KW-0175">Coiled coil</keyword>